<feature type="region of interest" description="Disordered" evidence="1">
    <location>
        <begin position="170"/>
        <end position="190"/>
    </location>
</feature>
<name>A0A9Q1J2A1_SYNKA</name>
<evidence type="ECO:0000256" key="1">
    <source>
        <dbReference type="SAM" id="MobiDB-lite"/>
    </source>
</evidence>
<proteinExistence type="predicted"/>
<accession>A0A9Q1J2A1</accession>
<gene>
    <name evidence="2" type="ORF">SKAU_G00123470</name>
</gene>
<keyword evidence="3" id="KW-1185">Reference proteome</keyword>
<evidence type="ECO:0000313" key="3">
    <source>
        <dbReference type="Proteomes" id="UP001152622"/>
    </source>
</evidence>
<dbReference type="Proteomes" id="UP001152622">
    <property type="component" value="Chromosome 4"/>
</dbReference>
<dbReference type="AlphaFoldDB" id="A0A9Q1J2A1"/>
<reference evidence="2" key="1">
    <citation type="journal article" date="2023" name="Science">
        <title>Genome structures resolve the early diversification of teleost fishes.</title>
        <authorList>
            <person name="Parey E."/>
            <person name="Louis A."/>
            <person name="Montfort J."/>
            <person name="Bouchez O."/>
            <person name="Roques C."/>
            <person name="Iampietro C."/>
            <person name="Lluch J."/>
            <person name="Castinel A."/>
            <person name="Donnadieu C."/>
            <person name="Desvignes T."/>
            <person name="Floi Bucao C."/>
            <person name="Jouanno E."/>
            <person name="Wen M."/>
            <person name="Mejri S."/>
            <person name="Dirks R."/>
            <person name="Jansen H."/>
            <person name="Henkel C."/>
            <person name="Chen W.J."/>
            <person name="Zahm M."/>
            <person name="Cabau C."/>
            <person name="Klopp C."/>
            <person name="Thompson A.W."/>
            <person name="Robinson-Rechavi M."/>
            <person name="Braasch I."/>
            <person name="Lecointre G."/>
            <person name="Bobe J."/>
            <person name="Postlethwait J.H."/>
            <person name="Berthelot C."/>
            <person name="Roest Crollius H."/>
            <person name="Guiguen Y."/>
        </authorList>
    </citation>
    <scope>NUCLEOTIDE SEQUENCE</scope>
    <source>
        <strain evidence="2">WJC10195</strain>
    </source>
</reference>
<feature type="region of interest" description="Disordered" evidence="1">
    <location>
        <begin position="48"/>
        <end position="132"/>
    </location>
</feature>
<dbReference type="EMBL" id="JAINUF010000004">
    <property type="protein sequence ID" value="KAJ8363516.1"/>
    <property type="molecule type" value="Genomic_DNA"/>
</dbReference>
<sequence length="190" mass="20250">MAEGGLCYVSGLITVHVARCSSTPATAHTPSTVRLQISGIKSVSISEETGRALSSRHTARNLAQSPGERDAAGLREPPPISRELSPASWRAGTPRGLCKTAKGRGFARRLQSDHLSQRSYASSKCRGGHQPPPSAPLIISLLQLTSDLHFAIVAQTGQDWKRHRGAVKQQSAMAMDPSANSLSTHSLPQQ</sequence>
<comment type="caution">
    <text evidence="2">The sequence shown here is derived from an EMBL/GenBank/DDBJ whole genome shotgun (WGS) entry which is preliminary data.</text>
</comment>
<protein>
    <submittedName>
        <fullName evidence="2">Uncharacterized protein</fullName>
    </submittedName>
</protein>
<evidence type="ECO:0000313" key="2">
    <source>
        <dbReference type="EMBL" id="KAJ8363516.1"/>
    </source>
</evidence>
<organism evidence="2 3">
    <name type="scientific">Synaphobranchus kaupii</name>
    <name type="common">Kaup's arrowtooth eel</name>
    <dbReference type="NCBI Taxonomy" id="118154"/>
    <lineage>
        <taxon>Eukaryota</taxon>
        <taxon>Metazoa</taxon>
        <taxon>Chordata</taxon>
        <taxon>Craniata</taxon>
        <taxon>Vertebrata</taxon>
        <taxon>Euteleostomi</taxon>
        <taxon>Actinopterygii</taxon>
        <taxon>Neopterygii</taxon>
        <taxon>Teleostei</taxon>
        <taxon>Anguilliformes</taxon>
        <taxon>Synaphobranchidae</taxon>
        <taxon>Synaphobranchus</taxon>
    </lineage>
</organism>